<dbReference type="PANTHER" id="PTHR38590">
    <property type="entry name" value="BLL0828 PROTEIN"/>
    <property type="match status" value="1"/>
</dbReference>
<proteinExistence type="predicted"/>
<dbReference type="PANTHER" id="PTHR38590:SF1">
    <property type="entry name" value="BLL0828 PROTEIN"/>
    <property type="match status" value="1"/>
</dbReference>
<dbReference type="Pfam" id="PF04480">
    <property type="entry name" value="DUF559"/>
    <property type="match status" value="1"/>
</dbReference>
<dbReference type="Proteomes" id="UP000182491">
    <property type="component" value="Unassembled WGS sequence"/>
</dbReference>
<gene>
    <name evidence="2" type="ORF">SAMN04487941_3440</name>
</gene>
<dbReference type="InterPro" id="IPR007569">
    <property type="entry name" value="DUF559"/>
</dbReference>
<keyword evidence="2" id="KW-0540">Nuclease</keyword>
<dbReference type="InterPro" id="IPR011335">
    <property type="entry name" value="Restrct_endonuc-II-like"/>
</dbReference>
<dbReference type="RefSeq" id="WP_068837159.1">
    <property type="nucleotide sequence ID" value="NZ_BMXC01000004.1"/>
</dbReference>
<dbReference type="CDD" id="cd01038">
    <property type="entry name" value="Endonuclease_DUF559"/>
    <property type="match status" value="1"/>
</dbReference>
<dbReference type="Gene3D" id="3.40.960.10">
    <property type="entry name" value="VSR Endonuclease"/>
    <property type="match status" value="1"/>
</dbReference>
<reference evidence="3" key="1">
    <citation type="submission" date="2016-10" db="EMBL/GenBank/DDBJ databases">
        <authorList>
            <person name="Varghese N."/>
        </authorList>
    </citation>
    <scope>NUCLEOTIDE SEQUENCE [LARGE SCALE GENOMIC DNA]</scope>
    <source>
        <strain evidence="3">DSM 18820</strain>
    </source>
</reference>
<evidence type="ECO:0000259" key="1">
    <source>
        <dbReference type="Pfam" id="PF04480"/>
    </source>
</evidence>
<sequence>MNSKNSSIPYRKDLKEKARELRKNSTLTEVLLWQEIKEGKMHDVQFHRQVPMLNFIVDFYCHELRLAIEVDGNSHEHKVSYDDKRQFELEQYGLSFLRFDDLEVKKDIQNVLRTIEYRILERQEHEL</sequence>
<keyword evidence="2" id="KW-0378">Hydrolase</keyword>
<dbReference type="InterPro" id="IPR047216">
    <property type="entry name" value="Endonuclease_DUF559_bact"/>
</dbReference>
<protein>
    <submittedName>
        <fullName evidence="2">Very-short-patch-repair endonuclease</fullName>
    </submittedName>
</protein>
<dbReference type="EMBL" id="FPCA01000004">
    <property type="protein sequence ID" value="SFU92925.1"/>
    <property type="molecule type" value="Genomic_DNA"/>
</dbReference>
<dbReference type="AlphaFoldDB" id="A0A1I7K651"/>
<dbReference type="GO" id="GO:0004519">
    <property type="term" value="F:endonuclease activity"/>
    <property type="evidence" value="ECO:0007669"/>
    <property type="project" value="UniProtKB-KW"/>
</dbReference>
<name>A0A1I7K651_9BACT</name>
<keyword evidence="2" id="KW-0255">Endonuclease</keyword>
<evidence type="ECO:0000313" key="3">
    <source>
        <dbReference type="Proteomes" id="UP000182491"/>
    </source>
</evidence>
<keyword evidence="3" id="KW-1185">Reference proteome</keyword>
<evidence type="ECO:0000313" key="2">
    <source>
        <dbReference type="EMBL" id="SFU92925.1"/>
    </source>
</evidence>
<feature type="domain" description="DUF559" evidence="1">
    <location>
        <begin position="13"/>
        <end position="117"/>
    </location>
</feature>
<accession>A0A1I7K651</accession>
<organism evidence="2 3">
    <name type="scientific">Pontibacter akesuensis</name>
    <dbReference type="NCBI Taxonomy" id="388950"/>
    <lineage>
        <taxon>Bacteria</taxon>
        <taxon>Pseudomonadati</taxon>
        <taxon>Bacteroidota</taxon>
        <taxon>Cytophagia</taxon>
        <taxon>Cytophagales</taxon>
        <taxon>Hymenobacteraceae</taxon>
        <taxon>Pontibacter</taxon>
    </lineage>
</organism>
<dbReference type="OrthoDB" id="9798754at2"/>
<dbReference type="SUPFAM" id="SSF52980">
    <property type="entry name" value="Restriction endonuclease-like"/>
    <property type="match status" value="1"/>
</dbReference>
<dbReference type="STRING" id="388950.GCA_001611675_01022"/>